<dbReference type="FunFam" id="3.40.50.150:FF:000166">
    <property type="entry name" value="Methyltransferase"/>
    <property type="match status" value="1"/>
</dbReference>
<evidence type="ECO:0000256" key="1">
    <source>
        <dbReference type="ARBA" id="ARBA00006594"/>
    </source>
</evidence>
<dbReference type="PROSITE" id="PS00092">
    <property type="entry name" value="N6_MTASE"/>
    <property type="match status" value="1"/>
</dbReference>
<comment type="similarity">
    <text evidence="1 4">Belongs to the N(4)/N(6)-methyltransferase family.</text>
</comment>
<sequence length="262" mass="28641">MSTWTLHDGDALAVLPTIETGSVDLVLTDPPYNSGGRTNTERGLQTTRGKYVSSDAVHQLADFPGDNRDQRSYAYWLMLVLVECLRTSRAGASLLVFTDFRQVPATSDALQGAGWTWRGIIPWHKPITRPQRDGFRRECEYILWGSNGQPYRHAEPIYLPGLVKGSQPRGTNRKHITQKPVEVLRELIRVCPPGGTVLDPFAGAGSTGVAALLEGRSFVGVELTRHYADVTRERLAEALAGVQSDAPAVLPESPQEAAPTAL</sequence>
<keyword evidence="7" id="KW-1185">Reference proteome</keyword>
<dbReference type="InterPro" id="IPR002052">
    <property type="entry name" value="DNA_methylase_N6_adenine_CS"/>
</dbReference>
<dbReference type="GO" id="GO:0008170">
    <property type="term" value="F:N-methyltransferase activity"/>
    <property type="evidence" value="ECO:0007669"/>
    <property type="project" value="InterPro"/>
</dbReference>
<evidence type="ECO:0000256" key="2">
    <source>
        <dbReference type="ARBA" id="ARBA00022603"/>
    </source>
</evidence>
<dbReference type="Gene3D" id="3.40.50.150">
    <property type="entry name" value="Vaccinia Virus protein VP39"/>
    <property type="match status" value="1"/>
</dbReference>
<dbReference type="Pfam" id="PF01555">
    <property type="entry name" value="N6_N4_Mtase"/>
    <property type="match status" value="1"/>
</dbReference>
<dbReference type="InterPro" id="IPR029063">
    <property type="entry name" value="SAM-dependent_MTases_sf"/>
</dbReference>
<protein>
    <recommendedName>
        <fullName evidence="4">Methyltransferase</fullName>
        <ecNumber evidence="4">2.1.1.-</ecNumber>
    </recommendedName>
</protein>
<keyword evidence="3" id="KW-0808">Transferase</keyword>
<dbReference type="PRINTS" id="PR00508">
    <property type="entry name" value="S21N4MTFRASE"/>
</dbReference>
<dbReference type="EC" id="2.1.1.-" evidence="4"/>
<evidence type="ECO:0000313" key="6">
    <source>
        <dbReference type="EMBL" id="GIH98083.1"/>
    </source>
</evidence>
<dbReference type="SUPFAM" id="SSF53335">
    <property type="entry name" value="S-adenosyl-L-methionine-dependent methyltransferases"/>
    <property type="match status" value="1"/>
</dbReference>
<proteinExistence type="inferred from homology"/>
<dbReference type="GO" id="GO:0003677">
    <property type="term" value="F:DNA binding"/>
    <property type="evidence" value="ECO:0007669"/>
    <property type="project" value="InterPro"/>
</dbReference>
<dbReference type="EMBL" id="BOOK01000001">
    <property type="protein sequence ID" value="GIH98083.1"/>
    <property type="molecule type" value="Genomic_DNA"/>
</dbReference>
<evidence type="ECO:0000259" key="5">
    <source>
        <dbReference type="Pfam" id="PF01555"/>
    </source>
</evidence>
<evidence type="ECO:0000313" key="7">
    <source>
        <dbReference type="Proteomes" id="UP000634476"/>
    </source>
</evidence>
<gene>
    <name evidence="6" type="ORF">Pta02_00920</name>
</gene>
<feature type="domain" description="DNA methylase N-4/N-6" evidence="5">
    <location>
        <begin position="23"/>
        <end position="231"/>
    </location>
</feature>
<evidence type="ECO:0000256" key="3">
    <source>
        <dbReference type="ARBA" id="ARBA00022679"/>
    </source>
</evidence>
<reference evidence="6" key="1">
    <citation type="submission" date="2021-01" db="EMBL/GenBank/DDBJ databases">
        <title>Whole genome shotgun sequence of Planobispora takensis NBRC 109077.</title>
        <authorList>
            <person name="Komaki H."/>
            <person name="Tamura T."/>
        </authorList>
    </citation>
    <scope>NUCLEOTIDE SEQUENCE</scope>
    <source>
        <strain evidence="6">NBRC 109077</strain>
    </source>
</reference>
<dbReference type="InterPro" id="IPR002941">
    <property type="entry name" value="DNA_methylase_N4/N6"/>
</dbReference>
<organism evidence="6 7">
    <name type="scientific">Planobispora takensis</name>
    <dbReference type="NCBI Taxonomy" id="1367882"/>
    <lineage>
        <taxon>Bacteria</taxon>
        <taxon>Bacillati</taxon>
        <taxon>Actinomycetota</taxon>
        <taxon>Actinomycetes</taxon>
        <taxon>Streptosporangiales</taxon>
        <taxon>Streptosporangiaceae</taxon>
        <taxon>Planobispora</taxon>
    </lineage>
</organism>
<dbReference type="AlphaFoldDB" id="A0A8J3SYZ8"/>
<evidence type="ECO:0000256" key="4">
    <source>
        <dbReference type="RuleBase" id="RU362026"/>
    </source>
</evidence>
<accession>A0A8J3SYZ8</accession>
<keyword evidence="2 6" id="KW-0489">Methyltransferase</keyword>
<comment type="caution">
    <text evidence="6">The sequence shown here is derived from an EMBL/GenBank/DDBJ whole genome shotgun (WGS) entry which is preliminary data.</text>
</comment>
<dbReference type="RefSeq" id="WP_203872586.1">
    <property type="nucleotide sequence ID" value="NZ_BOOK01000001.1"/>
</dbReference>
<dbReference type="GO" id="GO:0032259">
    <property type="term" value="P:methylation"/>
    <property type="evidence" value="ECO:0007669"/>
    <property type="project" value="UniProtKB-KW"/>
</dbReference>
<dbReference type="InterPro" id="IPR001091">
    <property type="entry name" value="RM_Methyltransferase"/>
</dbReference>
<name>A0A8J3SYZ8_9ACTN</name>
<dbReference type="Proteomes" id="UP000634476">
    <property type="component" value="Unassembled WGS sequence"/>
</dbReference>